<dbReference type="Gene3D" id="3.40.50.1000">
    <property type="entry name" value="HAD superfamily/HAD-like"/>
    <property type="match status" value="2"/>
</dbReference>
<dbReference type="AlphaFoldDB" id="A0A1X2J257"/>
<gene>
    <name evidence="1" type="ORF">BCR42DRAFT_288714</name>
</gene>
<keyword evidence="2" id="KW-1185">Reference proteome</keyword>
<feature type="non-terminal residue" evidence="1">
    <location>
        <position position="1"/>
    </location>
</feature>
<dbReference type="Pfam" id="PF13242">
    <property type="entry name" value="Hydrolase_like"/>
    <property type="match status" value="1"/>
</dbReference>
<dbReference type="InterPro" id="IPR006357">
    <property type="entry name" value="HAD-SF_hydro_IIA"/>
</dbReference>
<protein>
    <submittedName>
        <fullName evidence="1">Putative mitochondrion protein</fullName>
    </submittedName>
</protein>
<name>A0A1X2J257_9FUNG</name>
<comment type="caution">
    <text evidence="1">The sequence shown here is derived from an EMBL/GenBank/DDBJ whole genome shotgun (WGS) entry which is preliminary data.</text>
</comment>
<dbReference type="Proteomes" id="UP000193560">
    <property type="component" value="Unassembled WGS sequence"/>
</dbReference>
<dbReference type="InterPro" id="IPR036412">
    <property type="entry name" value="HAD-like_sf"/>
</dbReference>
<dbReference type="GO" id="GO:0046474">
    <property type="term" value="P:glycerophospholipid biosynthetic process"/>
    <property type="evidence" value="ECO:0007669"/>
    <property type="project" value="TreeGrafter"/>
</dbReference>
<dbReference type="InterPro" id="IPR006353">
    <property type="entry name" value="HAD-SF_hydro_IIA_CECR5"/>
</dbReference>
<dbReference type="PANTHER" id="PTHR14269:SF4">
    <property type="entry name" value="CAT EYE SYNDROME CRITICAL REGION PROTEIN 5"/>
    <property type="match status" value="1"/>
</dbReference>
<dbReference type="GO" id="GO:0005739">
    <property type="term" value="C:mitochondrion"/>
    <property type="evidence" value="ECO:0007669"/>
    <property type="project" value="TreeGrafter"/>
</dbReference>
<dbReference type="SUPFAM" id="SSF56784">
    <property type="entry name" value="HAD-like"/>
    <property type="match status" value="1"/>
</dbReference>
<dbReference type="EMBL" id="MCGE01000001">
    <property type="protein sequence ID" value="ORZ25916.1"/>
    <property type="molecule type" value="Genomic_DNA"/>
</dbReference>
<dbReference type="NCBIfam" id="TIGR01456">
    <property type="entry name" value="CECR5"/>
    <property type="match status" value="1"/>
</dbReference>
<sequence>IPFVLLTNGGGMTEAVKAEQVSSLINVKICPEQVILSHSPLHALVKKYKYKRVLIVGGKEHTSADVAKGYGFNYVVTPQDLQYWNKSLWPYSQANFITDAAYYDYSRIPIEAVMIFHDSYDWGRDLQVVLDTVRSQDGIIGTLKKDVTTQSVPVYFTNNDLIWSTEFPTPRLGQGAFKEALEGLYRTLMDGRASLTSHSFGKPHEATYSYTEQVLSHLHKSMHNESLVADHIYAIGDNPASDIKGANDYGWKSILVRTGVHTSPGNSKEYPADMVCDNVLDAVNWVINEEEG</sequence>
<dbReference type="STRING" id="90262.A0A1X2J257"/>
<feature type="non-terminal residue" evidence="1">
    <location>
        <position position="292"/>
    </location>
</feature>
<dbReference type="Pfam" id="PF13344">
    <property type="entry name" value="Hydrolase_6"/>
    <property type="match status" value="1"/>
</dbReference>
<reference evidence="1 2" key="1">
    <citation type="submission" date="2016-07" db="EMBL/GenBank/DDBJ databases">
        <title>Pervasive Adenine N6-methylation of Active Genes in Fungi.</title>
        <authorList>
            <consortium name="DOE Joint Genome Institute"/>
            <person name="Mondo S.J."/>
            <person name="Dannebaum R.O."/>
            <person name="Kuo R.C."/>
            <person name="Labutti K."/>
            <person name="Haridas S."/>
            <person name="Kuo A."/>
            <person name="Salamov A."/>
            <person name="Ahrendt S.R."/>
            <person name="Lipzen A."/>
            <person name="Sullivan W."/>
            <person name="Andreopoulos W.B."/>
            <person name="Clum A."/>
            <person name="Lindquist E."/>
            <person name="Daum C."/>
            <person name="Ramamoorthy G.K."/>
            <person name="Gryganskyi A."/>
            <person name="Culley D."/>
            <person name="Magnuson J.K."/>
            <person name="James T.Y."/>
            <person name="O'Malley M.A."/>
            <person name="Stajich J.E."/>
            <person name="Spatafora J.W."/>
            <person name="Visel A."/>
            <person name="Grigoriev I.V."/>
        </authorList>
    </citation>
    <scope>NUCLEOTIDE SEQUENCE [LARGE SCALE GENOMIC DNA]</scope>
    <source>
        <strain evidence="1 2">NRRL 1336</strain>
    </source>
</reference>
<dbReference type="NCBIfam" id="TIGR01460">
    <property type="entry name" value="HAD-SF-IIA"/>
    <property type="match status" value="1"/>
</dbReference>
<proteinExistence type="predicted"/>
<dbReference type="PANTHER" id="PTHR14269">
    <property type="entry name" value="CDP-DIACYLGLYCEROL--GLYCEROL-3-PHOSPHATE 3-PHOSPHATIDYLTRANSFERASE-RELATED"/>
    <property type="match status" value="1"/>
</dbReference>
<evidence type="ECO:0000313" key="2">
    <source>
        <dbReference type="Proteomes" id="UP000193560"/>
    </source>
</evidence>
<accession>A0A1X2J257</accession>
<dbReference type="OrthoDB" id="10251048at2759"/>
<evidence type="ECO:0000313" key="1">
    <source>
        <dbReference type="EMBL" id="ORZ25916.1"/>
    </source>
</evidence>
<dbReference type="InterPro" id="IPR023214">
    <property type="entry name" value="HAD_sf"/>
</dbReference>
<dbReference type="InterPro" id="IPR050324">
    <property type="entry name" value="CDP-alcohol_PTase-I"/>
</dbReference>
<organism evidence="1 2">
    <name type="scientific">Absidia repens</name>
    <dbReference type="NCBI Taxonomy" id="90262"/>
    <lineage>
        <taxon>Eukaryota</taxon>
        <taxon>Fungi</taxon>
        <taxon>Fungi incertae sedis</taxon>
        <taxon>Mucoromycota</taxon>
        <taxon>Mucoromycotina</taxon>
        <taxon>Mucoromycetes</taxon>
        <taxon>Mucorales</taxon>
        <taxon>Cunninghamellaceae</taxon>
        <taxon>Absidia</taxon>
    </lineage>
</organism>